<dbReference type="EMBL" id="REFR01000012">
    <property type="protein sequence ID" value="RMB05043.1"/>
    <property type="molecule type" value="Genomic_DNA"/>
</dbReference>
<dbReference type="Proteomes" id="UP000271227">
    <property type="component" value="Unassembled WGS sequence"/>
</dbReference>
<keyword evidence="5" id="KW-1185">Reference proteome</keyword>
<organism evidence="4 5">
    <name type="scientific">Eilatimonas milleporae</name>
    <dbReference type="NCBI Taxonomy" id="911205"/>
    <lineage>
        <taxon>Bacteria</taxon>
        <taxon>Pseudomonadati</taxon>
        <taxon>Pseudomonadota</taxon>
        <taxon>Alphaproteobacteria</taxon>
        <taxon>Kordiimonadales</taxon>
        <taxon>Kordiimonadaceae</taxon>
        <taxon>Eilatimonas</taxon>
    </lineage>
</organism>
<evidence type="ECO:0000259" key="2">
    <source>
        <dbReference type="Pfam" id="PF06586"/>
    </source>
</evidence>
<evidence type="ECO:0000256" key="1">
    <source>
        <dbReference type="SAM" id="SignalP"/>
    </source>
</evidence>
<keyword evidence="1" id="KW-0732">Signal</keyword>
<dbReference type="InterPro" id="IPR055397">
    <property type="entry name" value="TraK_C"/>
</dbReference>
<sequence>MNAWIKSARMLCAVMPVHIVALGAQAQPDGLGGKSAFQSVLPDRPTNIVLSNVDINRIVCVSGDIEGHRFSEEKGLVIDTSGQDAFVKFQIEVEGDEHRHVVVRSEIYIQCAGVTYTLLAKPVDIEAQTVYLVAGATRHKEQNIALFAPLSEEDRAVKLSVDILRDEIPATFSVHAFEDPYQRHILPKLDIRLRREVSVLGTDYWAREYLLRARARVNLAEHRFLTPFFGPAIYAVTLAGLSLEGGEVGRVVIIYRGDRP</sequence>
<evidence type="ECO:0000259" key="3">
    <source>
        <dbReference type="Pfam" id="PF23536"/>
    </source>
</evidence>
<dbReference type="RefSeq" id="WP_170163829.1">
    <property type="nucleotide sequence ID" value="NZ_REFR01000012.1"/>
</dbReference>
<dbReference type="InterPro" id="IPR010563">
    <property type="entry name" value="TraK_N"/>
</dbReference>
<comment type="caution">
    <text evidence="4">The sequence shown here is derived from an EMBL/GenBank/DDBJ whole genome shotgun (WGS) entry which is preliminary data.</text>
</comment>
<name>A0A3M0CP30_9PROT</name>
<protein>
    <submittedName>
        <fullName evidence="4">TraK protein</fullName>
    </submittedName>
</protein>
<evidence type="ECO:0000313" key="4">
    <source>
        <dbReference type="EMBL" id="RMB05043.1"/>
    </source>
</evidence>
<dbReference type="InParanoid" id="A0A3M0CP30"/>
<gene>
    <name evidence="4" type="ORF">BXY39_2622</name>
</gene>
<feature type="signal peptide" evidence="1">
    <location>
        <begin position="1"/>
        <end position="26"/>
    </location>
</feature>
<dbReference type="Pfam" id="PF06586">
    <property type="entry name" value="TraK_N"/>
    <property type="match status" value="1"/>
</dbReference>
<proteinExistence type="predicted"/>
<dbReference type="AlphaFoldDB" id="A0A3M0CP30"/>
<dbReference type="Pfam" id="PF23536">
    <property type="entry name" value="TraK_C"/>
    <property type="match status" value="1"/>
</dbReference>
<feature type="chain" id="PRO_5017986745" evidence="1">
    <location>
        <begin position="27"/>
        <end position="260"/>
    </location>
</feature>
<accession>A0A3M0CP30</accession>
<feature type="domain" description="TraK C-terminal" evidence="3">
    <location>
        <begin position="144"/>
        <end position="254"/>
    </location>
</feature>
<reference evidence="4 5" key="1">
    <citation type="submission" date="2018-10" db="EMBL/GenBank/DDBJ databases">
        <title>Genomic Encyclopedia of Archaeal and Bacterial Type Strains, Phase II (KMG-II): from individual species to whole genera.</title>
        <authorList>
            <person name="Goeker M."/>
        </authorList>
    </citation>
    <scope>NUCLEOTIDE SEQUENCE [LARGE SCALE GENOMIC DNA]</scope>
    <source>
        <strain evidence="4 5">DSM 25217</strain>
    </source>
</reference>
<evidence type="ECO:0000313" key="5">
    <source>
        <dbReference type="Proteomes" id="UP000271227"/>
    </source>
</evidence>
<feature type="domain" description="TraK N-terminal" evidence="2">
    <location>
        <begin position="40"/>
        <end position="134"/>
    </location>
</feature>